<organism evidence="1 2">
    <name type="scientific">Gossypium arboreum</name>
    <name type="common">Tree cotton</name>
    <name type="synonym">Gossypium nanking</name>
    <dbReference type="NCBI Taxonomy" id="29729"/>
    <lineage>
        <taxon>Eukaryota</taxon>
        <taxon>Viridiplantae</taxon>
        <taxon>Streptophyta</taxon>
        <taxon>Embryophyta</taxon>
        <taxon>Tracheophyta</taxon>
        <taxon>Spermatophyta</taxon>
        <taxon>Magnoliopsida</taxon>
        <taxon>eudicotyledons</taxon>
        <taxon>Gunneridae</taxon>
        <taxon>Pentapetalae</taxon>
        <taxon>rosids</taxon>
        <taxon>malvids</taxon>
        <taxon>Malvales</taxon>
        <taxon>Malvaceae</taxon>
        <taxon>Malvoideae</taxon>
        <taxon>Gossypium</taxon>
    </lineage>
</organism>
<dbReference type="Proteomes" id="UP000032142">
    <property type="component" value="Unassembled WGS sequence"/>
</dbReference>
<name>A0A0B0P369_GOSAR</name>
<accession>A0A0B0P369</accession>
<dbReference type="AlphaFoldDB" id="A0A0B0P369"/>
<dbReference type="EMBL" id="KN412714">
    <property type="protein sequence ID" value="KHG19302.1"/>
    <property type="molecule type" value="Genomic_DNA"/>
</dbReference>
<proteinExistence type="predicted"/>
<sequence>MHRPPIKQPSVRFPHSPLIHLQCSLLRDYSDQTTEPTGSHQTMDSCLVIAHKG</sequence>
<protein>
    <submittedName>
        <fullName evidence="1">Uncharacterized protein</fullName>
    </submittedName>
</protein>
<evidence type="ECO:0000313" key="2">
    <source>
        <dbReference type="Proteomes" id="UP000032142"/>
    </source>
</evidence>
<reference evidence="2" key="1">
    <citation type="submission" date="2014-09" db="EMBL/GenBank/DDBJ databases">
        <authorList>
            <person name="Mudge J."/>
            <person name="Ramaraj T."/>
            <person name="Lindquist I.E."/>
            <person name="Bharti A.K."/>
            <person name="Sundararajan A."/>
            <person name="Cameron C.T."/>
            <person name="Woodward J.E."/>
            <person name="May G.D."/>
            <person name="Brubaker C."/>
            <person name="Broadhvest J."/>
            <person name="Wilkins T.A."/>
        </authorList>
    </citation>
    <scope>NUCLEOTIDE SEQUENCE</scope>
    <source>
        <strain evidence="2">cv. AKA8401</strain>
    </source>
</reference>
<keyword evidence="2" id="KW-1185">Reference proteome</keyword>
<gene>
    <name evidence="1" type="ORF">F383_25860</name>
</gene>
<evidence type="ECO:0000313" key="1">
    <source>
        <dbReference type="EMBL" id="KHG19302.1"/>
    </source>
</evidence>